<dbReference type="AlphaFoldDB" id="A0A1B4G042"/>
<evidence type="ECO:0000313" key="2">
    <source>
        <dbReference type="Proteomes" id="UP000067711"/>
    </source>
</evidence>
<name>A0A1B4G042_9BURK</name>
<reference evidence="1 2" key="1">
    <citation type="submission" date="2015-12" db="EMBL/GenBank/DDBJ databases">
        <title>Diversity of Burkholderia near neighbor genomes.</title>
        <authorList>
            <person name="Sahl J."/>
            <person name="Wagner D."/>
            <person name="Keim P."/>
        </authorList>
    </citation>
    <scope>NUCLEOTIDE SEQUENCE [LARGE SCALE GENOMIC DNA]</scope>
    <source>
        <strain evidence="1 2">BDU8</strain>
    </source>
</reference>
<proteinExistence type="predicted"/>
<dbReference type="EMBL" id="CP013389">
    <property type="protein sequence ID" value="AOJ09292.1"/>
    <property type="molecule type" value="Genomic_DNA"/>
</dbReference>
<organism evidence="1 2">
    <name type="scientific">Burkholderia mayonis</name>
    <dbReference type="NCBI Taxonomy" id="1385591"/>
    <lineage>
        <taxon>Bacteria</taxon>
        <taxon>Pseudomonadati</taxon>
        <taxon>Pseudomonadota</taxon>
        <taxon>Betaproteobacteria</taxon>
        <taxon>Burkholderiales</taxon>
        <taxon>Burkholderiaceae</taxon>
        <taxon>Burkholderia</taxon>
        <taxon>pseudomallei group</taxon>
    </lineage>
</organism>
<sequence>MPKKSARRGTEHQNVCRCTNDSGYLDDLDDSDEMRERVAVTQCPLQFMPPRRLSQISVFRDRLG</sequence>
<protein>
    <submittedName>
        <fullName evidence="1">Uncharacterized protein</fullName>
    </submittedName>
</protein>
<gene>
    <name evidence="1" type="ORF">WS71_18185</name>
</gene>
<evidence type="ECO:0000313" key="1">
    <source>
        <dbReference type="EMBL" id="AOJ09292.1"/>
    </source>
</evidence>
<accession>A0A1B4G042</accession>
<dbReference type="Proteomes" id="UP000067711">
    <property type="component" value="Chromosome 1"/>
</dbReference>